<dbReference type="GeneID" id="9379386"/>
<evidence type="ECO:0000313" key="2">
    <source>
        <dbReference type="EMBL" id="EFI27100.1"/>
    </source>
</evidence>
<evidence type="ECO:0000256" key="1">
    <source>
        <dbReference type="SAM" id="MobiDB-lite"/>
    </source>
</evidence>
<dbReference type="Proteomes" id="UP000001861">
    <property type="component" value="Unassembled WGS sequence"/>
</dbReference>
<feature type="region of interest" description="Disordered" evidence="1">
    <location>
        <begin position="1"/>
        <end position="35"/>
    </location>
</feature>
<dbReference type="HOGENOM" id="CLU_2793896_0_0_1"/>
<keyword evidence="3" id="KW-1185">Reference proteome</keyword>
<name>D6RPU7_COPC7</name>
<dbReference type="RefSeq" id="XP_002910594.1">
    <property type="nucleotide sequence ID" value="XM_002910548.1"/>
</dbReference>
<sequence length="68" mass="7277">MTTKRDRFYKSSKGHFQDSTISTNRRGGIDGAPGWHSSCTAQTTMTEVAGRHGSAHAGIGNGERLQGL</sequence>
<reference evidence="2 3" key="1">
    <citation type="journal article" date="2010" name="Proc. Natl. Acad. Sci. U.S.A.">
        <title>Insights into evolution of multicellular fungi from the assembled chromosomes of the mushroom Coprinopsis cinerea (Coprinus cinereus).</title>
        <authorList>
            <person name="Stajich J.E."/>
            <person name="Wilke S.K."/>
            <person name="Ahren D."/>
            <person name="Au C.H."/>
            <person name="Birren B.W."/>
            <person name="Borodovsky M."/>
            <person name="Burns C."/>
            <person name="Canback B."/>
            <person name="Casselton L.A."/>
            <person name="Cheng C.K."/>
            <person name="Deng J."/>
            <person name="Dietrich F.S."/>
            <person name="Fargo D.C."/>
            <person name="Farman M.L."/>
            <person name="Gathman A.C."/>
            <person name="Goldberg J."/>
            <person name="Guigo R."/>
            <person name="Hoegger P.J."/>
            <person name="Hooker J.B."/>
            <person name="Huggins A."/>
            <person name="James T.Y."/>
            <person name="Kamada T."/>
            <person name="Kilaru S."/>
            <person name="Kodira C."/>
            <person name="Kues U."/>
            <person name="Kupfer D."/>
            <person name="Kwan H.S."/>
            <person name="Lomsadze A."/>
            <person name="Li W."/>
            <person name="Lilly W.W."/>
            <person name="Ma L.J."/>
            <person name="Mackey A.J."/>
            <person name="Manning G."/>
            <person name="Martin F."/>
            <person name="Muraguchi H."/>
            <person name="Natvig D.O."/>
            <person name="Palmerini H."/>
            <person name="Ramesh M.A."/>
            <person name="Rehmeyer C.J."/>
            <person name="Roe B.A."/>
            <person name="Shenoy N."/>
            <person name="Stanke M."/>
            <person name="Ter-Hovhannisyan V."/>
            <person name="Tunlid A."/>
            <person name="Velagapudi R."/>
            <person name="Vision T.J."/>
            <person name="Zeng Q."/>
            <person name="Zolan M.E."/>
            <person name="Pukkila P.J."/>
        </authorList>
    </citation>
    <scope>NUCLEOTIDE SEQUENCE [LARGE SCALE GENOMIC DNA]</scope>
    <source>
        <strain evidence="3">Okayama-7 / 130 / ATCC MYA-4618 / FGSC 9003</strain>
    </source>
</reference>
<protein>
    <submittedName>
        <fullName evidence="2">Uncharacterized protein</fullName>
    </submittedName>
</protein>
<organism evidence="2 3">
    <name type="scientific">Coprinopsis cinerea (strain Okayama-7 / 130 / ATCC MYA-4618 / FGSC 9003)</name>
    <name type="common">Inky cap fungus</name>
    <name type="synonym">Hormographiella aspergillata</name>
    <dbReference type="NCBI Taxonomy" id="240176"/>
    <lineage>
        <taxon>Eukaryota</taxon>
        <taxon>Fungi</taxon>
        <taxon>Dikarya</taxon>
        <taxon>Basidiomycota</taxon>
        <taxon>Agaricomycotina</taxon>
        <taxon>Agaricomycetes</taxon>
        <taxon>Agaricomycetidae</taxon>
        <taxon>Agaricales</taxon>
        <taxon>Agaricineae</taxon>
        <taxon>Psathyrellaceae</taxon>
        <taxon>Coprinopsis</taxon>
    </lineage>
</organism>
<accession>D6RPU7</accession>
<comment type="caution">
    <text evidence="2">The sequence shown here is derived from an EMBL/GenBank/DDBJ whole genome shotgun (WGS) entry which is preliminary data.</text>
</comment>
<dbReference type="VEuPathDB" id="FungiDB:CC1G_15230"/>
<dbReference type="AlphaFoldDB" id="D6RPU7"/>
<dbReference type="EMBL" id="AACS02000009">
    <property type="protein sequence ID" value="EFI27100.1"/>
    <property type="molecule type" value="Genomic_DNA"/>
</dbReference>
<proteinExistence type="predicted"/>
<dbReference type="InParanoid" id="D6RPU7"/>
<gene>
    <name evidence="2" type="ORF">CC1G_15230</name>
</gene>
<dbReference type="KEGG" id="cci:CC1G_15230"/>
<evidence type="ECO:0000313" key="3">
    <source>
        <dbReference type="Proteomes" id="UP000001861"/>
    </source>
</evidence>